<dbReference type="Proteomes" id="UP000274131">
    <property type="component" value="Unassembled WGS sequence"/>
</dbReference>
<dbReference type="PROSITE" id="PS00455">
    <property type="entry name" value="AMP_BINDING"/>
    <property type="match status" value="1"/>
</dbReference>
<dbReference type="EC" id="6.2.1.3" evidence="6"/>
<keyword evidence="8" id="KW-1133">Transmembrane helix</keyword>
<keyword evidence="2" id="KW-0436">Ligase</keyword>
<organism evidence="12">
    <name type="scientific">Enterobius vermicularis</name>
    <name type="common">Human pinworm</name>
    <dbReference type="NCBI Taxonomy" id="51028"/>
    <lineage>
        <taxon>Eukaryota</taxon>
        <taxon>Metazoa</taxon>
        <taxon>Ecdysozoa</taxon>
        <taxon>Nematoda</taxon>
        <taxon>Chromadorea</taxon>
        <taxon>Rhabditida</taxon>
        <taxon>Spirurina</taxon>
        <taxon>Oxyuridomorpha</taxon>
        <taxon>Oxyuroidea</taxon>
        <taxon>Oxyuridae</taxon>
        <taxon>Enterobius</taxon>
    </lineage>
</organism>
<dbReference type="GO" id="GO:0030182">
    <property type="term" value="P:neuron differentiation"/>
    <property type="evidence" value="ECO:0007669"/>
    <property type="project" value="TreeGrafter"/>
</dbReference>
<evidence type="ECO:0000256" key="1">
    <source>
        <dbReference type="ARBA" id="ARBA00006432"/>
    </source>
</evidence>
<evidence type="ECO:0000313" key="12">
    <source>
        <dbReference type="WBParaSite" id="EVEC_0001083301-mRNA-1"/>
    </source>
</evidence>
<evidence type="ECO:0000259" key="9">
    <source>
        <dbReference type="Pfam" id="PF00501"/>
    </source>
</evidence>
<accession>A0A0N4VJ12</accession>
<evidence type="ECO:0000256" key="3">
    <source>
        <dbReference type="ARBA" id="ARBA00022741"/>
    </source>
</evidence>
<name>A0A0N4VJ12_ENTVE</name>
<dbReference type="PANTHER" id="PTHR43272">
    <property type="entry name" value="LONG-CHAIN-FATTY-ACID--COA LIGASE"/>
    <property type="match status" value="1"/>
</dbReference>
<feature type="domain" description="AMP-dependent synthetase/ligase" evidence="9">
    <location>
        <begin position="135"/>
        <end position="571"/>
    </location>
</feature>
<evidence type="ECO:0000256" key="6">
    <source>
        <dbReference type="ARBA" id="ARBA00026121"/>
    </source>
</evidence>
<evidence type="ECO:0000256" key="2">
    <source>
        <dbReference type="ARBA" id="ARBA00022598"/>
    </source>
</evidence>
<dbReference type="GO" id="GO:0005783">
    <property type="term" value="C:endoplasmic reticulum"/>
    <property type="evidence" value="ECO:0007669"/>
    <property type="project" value="TreeGrafter"/>
</dbReference>
<keyword evidence="5" id="KW-0067">ATP-binding</keyword>
<keyword evidence="8" id="KW-0472">Membrane</keyword>
<reference evidence="12" key="1">
    <citation type="submission" date="2017-02" db="UniProtKB">
        <authorList>
            <consortium name="WormBaseParasite"/>
        </authorList>
    </citation>
    <scope>IDENTIFICATION</scope>
</reference>
<evidence type="ECO:0000256" key="7">
    <source>
        <dbReference type="ARBA" id="ARBA00036813"/>
    </source>
</evidence>
<keyword evidence="3" id="KW-0547">Nucleotide-binding</keyword>
<dbReference type="PANTHER" id="PTHR43272:SF83">
    <property type="entry name" value="ACYL-COA SYNTHETASE LONG-CHAIN, ISOFORM J"/>
    <property type="match status" value="1"/>
</dbReference>
<comment type="similarity">
    <text evidence="1">Belongs to the ATP-dependent AMP-binding enzyme family.</text>
</comment>
<dbReference type="GO" id="GO:0005524">
    <property type="term" value="F:ATP binding"/>
    <property type="evidence" value="ECO:0007669"/>
    <property type="project" value="UniProtKB-KW"/>
</dbReference>
<dbReference type="AlphaFoldDB" id="A0A0N4VJ12"/>
<dbReference type="Pfam" id="PF00501">
    <property type="entry name" value="AMP-binding"/>
    <property type="match status" value="1"/>
</dbReference>
<reference evidence="10 11" key="2">
    <citation type="submission" date="2018-10" db="EMBL/GenBank/DDBJ databases">
        <authorList>
            <consortium name="Pathogen Informatics"/>
        </authorList>
    </citation>
    <scope>NUCLEOTIDE SEQUENCE [LARGE SCALE GENOMIC DNA]</scope>
</reference>
<keyword evidence="4" id="KW-0276">Fatty acid metabolism</keyword>
<sequence length="749" mass="83413">MIKKENKFEELLKNGSTSILIKVLGALAKIIFLIYDVISFIPYKIFADPTVKLQKSSKIKAAPIVKGDNTSPWRNVTAIGSGLEEKLLGCSTIKEAWDKAVHLYGDRQCFGTREILAVTEEKQKNGRIFEKLELGSYHWHTFSEANDMILGLSKGLRDIGVRKNDRAVIYSETREEWMISAMACFRSGLPRMLYSLSCLHWCCKWLVILHNQKISVATVYASLGIDAVAHSIRECEATTVFTTALLLPKIAGIIKNCQTVKYIICFPDHKPNFELKIPTELSKSNIRVLLFEDILRIGDETDEELKTEVDPDDIAMIMYTSGTTGNPKGVVMLHKNLVAATGGQRSSFPLSENDVYIGYLPLAHILEVCAELVVLSYGAKIGYSAPTTLFDSASRLKKGQRGDCSVLKPTLLACIPAIMDRIFKAVTDKVAGSSPLKRELFRISYERKRARYEEGYTSSLLNGLVFNNIRKMLGGRLRFIASGGAPLNPETQRFMNICFCCPVLQGYGLTETCGGGTLGSEDDLSTGTVGAPLTCCDILLREWEEGGYSPKNKVPQGEILIGGENVALGYLNNEEKTREVFHEIDGKRYFTTGDIGEFREDGSLCIIDRKKDLLKLSHGEYVSLGKVESTLSANPIVDTICICGDSTKDYVVALIVPKKDHLIKIAEEADISTTDFETLCRTKEIKDKVLSDIQNYGKAKLHKAEIPYDLWLCSEPWTPDSGLLTEALKLKRKNIERKYKDQIAAMYNS</sequence>
<evidence type="ECO:0000256" key="8">
    <source>
        <dbReference type="SAM" id="Phobius"/>
    </source>
</evidence>
<keyword evidence="11" id="KW-1185">Reference proteome</keyword>
<dbReference type="STRING" id="51028.A0A0N4VJ12"/>
<evidence type="ECO:0000313" key="11">
    <source>
        <dbReference type="Proteomes" id="UP000274131"/>
    </source>
</evidence>
<keyword evidence="4" id="KW-0443">Lipid metabolism</keyword>
<dbReference type="Pfam" id="PF23562">
    <property type="entry name" value="AMP-binding_C_3"/>
    <property type="match status" value="1"/>
</dbReference>
<dbReference type="InterPro" id="IPR000873">
    <property type="entry name" value="AMP-dep_synth/lig_dom"/>
</dbReference>
<dbReference type="SUPFAM" id="SSF56801">
    <property type="entry name" value="Acetyl-CoA synthetase-like"/>
    <property type="match status" value="1"/>
</dbReference>
<dbReference type="OrthoDB" id="1700726at2759"/>
<gene>
    <name evidence="10" type="ORF">EVEC_LOCUS10158</name>
</gene>
<dbReference type="GO" id="GO:0004467">
    <property type="term" value="F:long-chain fatty acid-CoA ligase activity"/>
    <property type="evidence" value="ECO:0007669"/>
    <property type="project" value="UniProtKB-EC"/>
</dbReference>
<dbReference type="GO" id="GO:0035336">
    <property type="term" value="P:long-chain fatty-acyl-CoA metabolic process"/>
    <property type="evidence" value="ECO:0007669"/>
    <property type="project" value="TreeGrafter"/>
</dbReference>
<dbReference type="InterPro" id="IPR020845">
    <property type="entry name" value="AMP-binding_CS"/>
</dbReference>
<evidence type="ECO:0000313" key="10">
    <source>
        <dbReference type="EMBL" id="VDD95407.1"/>
    </source>
</evidence>
<dbReference type="GO" id="GO:0005811">
    <property type="term" value="C:lipid droplet"/>
    <property type="evidence" value="ECO:0007669"/>
    <property type="project" value="TreeGrafter"/>
</dbReference>
<comment type="catalytic activity">
    <reaction evidence="7">
        <text>a long-chain fatty acid + ATP + CoA = a long-chain fatty acyl-CoA + AMP + diphosphate</text>
        <dbReference type="Rhea" id="RHEA:15421"/>
        <dbReference type="ChEBI" id="CHEBI:30616"/>
        <dbReference type="ChEBI" id="CHEBI:33019"/>
        <dbReference type="ChEBI" id="CHEBI:57287"/>
        <dbReference type="ChEBI" id="CHEBI:57560"/>
        <dbReference type="ChEBI" id="CHEBI:83139"/>
        <dbReference type="ChEBI" id="CHEBI:456215"/>
        <dbReference type="EC" id="6.2.1.3"/>
    </reaction>
</comment>
<dbReference type="GO" id="GO:0005886">
    <property type="term" value="C:plasma membrane"/>
    <property type="evidence" value="ECO:0007669"/>
    <property type="project" value="TreeGrafter"/>
</dbReference>
<proteinExistence type="inferred from homology"/>
<feature type="transmembrane region" description="Helical" evidence="8">
    <location>
        <begin position="20"/>
        <end position="43"/>
    </location>
</feature>
<protein>
    <recommendedName>
        <fullName evidence="6">long-chain-fatty-acid--CoA ligase</fullName>
        <ecNumber evidence="6">6.2.1.3</ecNumber>
    </recommendedName>
</protein>
<evidence type="ECO:0000256" key="4">
    <source>
        <dbReference type="ARBA" id="ARBA00022832"/>
    </source>
</evidence>
<evidence type="ECO:0000256" key="5">
    <source>
        <dbReference type="ARBA" id="ARBA00022840"/>
    </source>
</evidence>
<dbReference type="InterPro" id="IPR042099">
    <property type="entry name" value="ANL_N_sf"/>
</dbReference>
<dbReference type="EMBL" id="UXUI01010593">
    <property type="protein sequence ID" value="VDD95407.1"/>
    <property type="molecule type" value="Genomic_DNA"/>
</dbReference>
<keyword evidence="8" id="KW-0812">Transmembrane</keyword>
<dbReference type="WBParaSite" id="EVEC_0001083301-mRNA-1">
    <property type="protein sequence ID" value="EVEC_0001083301-mRNA-1"/>
    <property type="gene ID" value="EVEC_0001083301"/>
</dbReference>
<dbReference type="Gene3D" id="3.40.50.12780">
    <property type="entry name" value="N-terminal domain of ligase-like"/>
    <property type="match status" value="1"/>
</dbReference>